<dbReference type="HOGENOM" id="CLU_1385812_0_0_1"/>
<accession>B3S0Y0</accession>
<keyword evidence="3" id="KW-1185">Reference proteome</keyword>
<dbReference type="PANTHER" id="PTHR14684:SF2">
    <property type="entry name" value="THIOREDOXIN DOMAIN-CONTAINING PROTEIN 15"/>
    <property type="match status" value="1"/>
</dbReference>
<dbReference type="STRING" id="10228.B3S0Y0"/>
<evidence type="ECO:0000259" key="1">
    <source>
        <dbReference type="Pfam" id="PF00085"/>
    </source>
</evidence>
<dbReference type="PANTHER" id="PTHR14684">
    <property type="entry name" value="THIOREDOXIN DOMAIN-CONTAINING PROTEIN 15"/>
    <property type="match status" value="1"/>
</dbReference>
<dbReference type="CTD" id="6755265"/>
<dbReference type="RefSeq" id="XP_002114379.1">
    <property type="nucleotide sequence ID" value="XM_002114343.1"/>
</dbReference>
<dbReference type="InParanoid" id="B3S0Y0"/>
<reference evidence="2 3" key="1">
    <citation type="journal article" date="2008" name="Nature">
        <title>The Trichoplax genome and the nature of placozoans.</title>
        <authorList>
            <person name="Srivastava M."/>
            <person name="Begovic E."/>
            <person name="Chapman J."/>
            <person name="Putnam N.H."/>
            <person name="Hellsten U."/>
            <person name="Kawashima T."/>
            <person name="Kuo A."/>
            <person name="Mitros T."/>
            <person name="Salamov A."/>
            <person name="Carpenter M.L."/>
            <person name="Signorovitch A.Y."/>
            <person name="Moreno M.A."/>
            <person name="Kamm K."/>
            <person name="Grimwood J."/>
            <person name="Schmutz J."/>
            <person name="Shapiro H."/>
            <person name="Grigoriev I.V."/>
            <person name="Buss L.W."/>
            <person name="Schierwater B."/>
            <person name="Dellaporta S.L."/>
            <person name="Rokhsar D.S."/>
        </authorList>
    </citation>
    <scope>NUCLEOTIDE SEQUENCE [LARGE SCALE GENOMIC DNA]</scope>
    <source>
        <strain evidence="2 3">Grell-BS-1999</strain>
    </source>
</reference>
<dbReference type="eggNOG" id="KOG2640">
    <property type="taxonomic scope" value="Eukaryota"/>
</dbReference>
<dbReference type="InterPro" id="IPR042418">
    <property type="entry name" value="TXNDC15"/>
</dbReference>
<proteinExistence type="predicted"/>
<dbReference type="EMBL" id="DS985247">
    <property type="protein sequence ID" value="EDV23469.1"/>
    <property type="molecule type" value="Genomic_DNA"/>
</dbReference>
<dbReference type="AlphaFoldDB" id="B3S0Y0"/>
<sequence>MDCYSGSWTKDSGSNASRTCLADRPYCRSYHQIQQLNFTREVYRQIFLLDNSSSSDDGRNQLNCLGNFSCPFAVNEVIHMNKTQWLQFANDTLMHNKNCCAVVLFYSSSCSFSAQLAPAYNAIGHIFPNLTTISVNAYDNRYYNIRFGVMGTPTVLIFVRARRILRFNSTATFNNLVQFVSNVTELLPGEEGKLLDE</sequence>
<dbReference type="InterPro" id="IPR013766">
    <property type="entry name" value="Thioredoxin_domain"/>
</dbReference>
<dbReference type="GeneID" id="6755265"/>
<name>B3S0Y0_TRIAD</name>
<dbReference type="OrthoDB" id="1899781at2759"/>
<dbReference type="KEGG" id="tad:TRIADDRAFT_58125"/>
<evidence type="ECO:0000313" key="3">
    <source>
        <dbReference type="Proteomes" id="UP000009022"/>
    </source>
</evidence>
<dbReference type="SUPFAM" id="SSF52833">
    <property type="entry name" value="Thioredoxin-like"/>
    <property type="match status" value="1"/>
</dbReference>
<gene>
    <name evidence="2" type="ORF">TRIADDRAFT_58125</name>
</gene>
<evidence type="ECO:0000313" key="2">
    <source>
        <dbReference type="EMBL" id="EDV23469.1"/>
    </source>
</evidence>
<dbReference type="InterPro" id="IPR036249">
    <property type="entry name" value="Thioredoxin-like_sf"/>
</dbReference>
<feature type="domain" description="Thioredoxin" evidence="1">
    <location>
        <begin position="94"/>
        <end position="181"/>
    </location>
</feature>
<dbReference type="Proteomes" id="UP000009022">
    <property type="component" value="Unassembled WGS sequence"/>
</dbReference>
<protein>
    <recommendedName>
        <fullName evidence="1">Thioredoxin domain-containing protein</fullName>
    </recommendedName>
</protein>
<dbReference type="Pfam" id="PF00085">
    <property type="entry name" value="Thioredoxin"/>
    <property type="match status" value="1"/>
</dbReference>
<dbReference type="Gene3D" id="3.40.30.10">
    <property type="entry name" value="Glutaredoxin"/>
    <property type="match status" value="1"/>
</dbReference>
<organism evidence="2 3">
    <name type="scientific">Trichoplax adhaerens</name>
    <name type="common">Trichoplax reptans</name>
    <dbReference type="NCBI Taxonomy" id="10228"/>
    <lineage>
        <taxon>Eukaryota</taxon>
        <taxon>Metazoa</taxon>
        <taxon>Placozoa</taxon>
        <taxon>Uniplacotomia</taxon>
        <taxon>Trichoplacea</taxon>
        <taxon>Trichoplacidae</taxon>
        <taxon>Trichoplax</taxon>
    </lineage>
</organism>
<dbReference type="PhylomeDB" id="B3S0Y0"/>